<protein>
    <submittedName>
        <fullName evidence="1">Uncharacterized protein</fullName>
    </submittedName>
</protein>
<evidence type="ECO:0000313" key="1">
    <source>
        <dbReference type="EMBL" id="KAF2646993.1"/>
    </source>
</evidence>
<keyword evidence="2" id="KW-1185">Reference proteome</keyword>
<sequence>KLPSPVVNPATQKGEGISLSNIKGLFTASISENLTFNYSDKPQFNEALKDKTFFKPSNVKCSLFIIKLTISLNNL</sequence>
<dbReference type="AlphaFoldDB" id="A0A6A6SK47"/>
<organism evidence="1 2">
    <name type="scientific">Lophiostoma macrostomum CBS 122681</name>
    <dbReference type="NCBI Taxonomy" id="1314788"/>
    <lineage>
        <taxon>Eukaryota</taxon>
        <taxon>Fungi</taxon>
        <taxon>Dikarya</taxon>
        <taxon>Ascomycota</taxon>
        <taxon>Pezizomycotina</taxon>
        <taxon>Dothideomycetes</taxon>
        <taxon>Pleosporomycetidae</taxon>
        <taxon>Pleosporales</taxon>
        <taxon>Lophiostomataceae</taxon>
        <taxon>Lophiostoma</taxon>
    </lineage>
</organism>
<proteinExistence type="predicted"/>
<gene>
    <name evidence="1" type="ORF">K491DRAFT_672570</name>
</gene>
<dbReference type="EMBL" id="MU004816">
    <property type="protein sequence ID" value="KAF2646993.1"/>
    <property type="molecule type" value="Genomic_DNA"/>
</dbReference>
<evidence type="ECO:0000313" key="2">
    <source>
        <dbReference type="Proteomes" id="UP000799324"/>
    </source>
</evidence>
<accession>A0A6A6SK47</accession>
<feature type="non-terminal residue" evidence="1">
    <location>
        <position position="1"/>
    </location>
</feature>
<name>A0A6A6SK47_9PLEO</name>
<reference evidence="1" key="1">
    <citation type="journal article" date="2020" name="Stud. Mycol.">
        <title>101 Dothideomycetes genomes: a test case for predicting lifestyles and emergence of pathogens.</title>
        <authorList>
            <person name="Haridas S."/>
            <person name="Albert R."/>
            <person name="Binder M."/>
            <person name="Bloem J."/>
            <person name="Labutti K."/>
            <person name="Salamov A."/>
            <person name="Andreopoulos B."/>
            <person name="Baker S."/>
            <person name="Barry K."/>
            <person name="Bills G."/>
            <person name="Bluhm B."/>
            <person name="Cannon C."/>
            <person name="Castanera R."/>
            <person name="Culley D."/>
            <person name="Daum C."/>
            <person name="Ezra D."/>
            <person name="Gonzalez J."/>
            <person name="Henrissat B."/>
            <person name="Kuo A."/>
            <person name="Liang C."/>
            <person name="Lipzen A."/>
            <person name="Lutzoni F."/>
            <person name="Magnuson J."/>
            <person name="Mondo S."/>
            <person name="Nolan M."/>
            <person name="Ohm R."/>
            <person name="Pangilinan J."/>
            <person name="Park H.-J."/>
            <person name="Ramirez L."/>
            <person name="Alfaro M."/>
            <person name="Sun H."/>
            <person name="Tritt A."/>
            <person name="Yoshinaga Y."/>
            <person name="Zwiers L.-H."/>
            <person name="Turgeon B."/>
            <person name="Goodwin S."/>
            <person name="Spatafora J."/>
            <person name="Crous P."/>
            <person name="Grigoriev I."/>
        </authorList>
    </citation>
    <scope>NUCLEOTIDE SEQUENCE</scope>
    <source>
        <strain evidence="1">CBS 122681</strain>
    </source>
</reference>
<dbReference type="Proteomes" id="UP000799324">
    <property type="component" value="Unassembled WGS sequence"/>
</dbReference>